<keyword evidence="2 3" id="KW-0175">Coiled coil</keyword>
<proteinExistence type="predicted"/>
<sequence length="416" mass="45684">MDIKKERKPKKVISNKVVITCSLMAVFLVLLILTLSKNASVARADILVSKVMQGDLEITVKGSGNLRSESVRFISAPSSAVVKEVLVKPGEEVKVGQVIASLENLELAQEVENAEWVLSQAKANYRKTGVNNKMAMLELLDSVAEAKSKIRFAKMELEATELLASKGIVSKISYEKLKENLKQQRRTLEFLEGKQQILSEAHDELLSIANDEVVQRENEYKSIKGRFEQLTVRAQFEGILQSLSVEPGQSLSLGQKIALIGSSNELISVIKIPQNQAQKVSLGDVAQLTNGRDKFTGKVARIAPVVTDNSVEIEINFEDTPPSSVRPQQSVDASIITGTLKNVMYITRPTISRENSTLSLYKLNSQGDIATLTPFRMGSTAGNKIVISGDIKQGQEVVISDLSQLASKQNEELKIY</sequence>
<protein>
    <submittedName>
        <fullName evidence="4">Uncharacterized protein</fullName>
    </submittedName>
</protein>
<organism evidence="4 5">
    <name type="scientific">Pseudoalteromonas rubra</name>
    <dbReference type="NCBI Taxonomy" id="43658"/>
    <lineage>
        <taxon>Bacteria</taxon>
        <taxon>Pseudomonadati</taxon>
        <taxon>Pseudomonadota</taxon>
        <taxon>Gammaproteobacteria</taxon>
        <taxon>Alteromonadales</taxon>
        <taxon>Pseudoalteromonadaceae</taxon>
        <taxon>Pseudoalteromonas</taxon>
    </lineage>
</organism>
<evidence type="ECO:0000256" key="1">
    <source>
        <dbReference type="ARBA" id="ARBA00004196"/>
    </source>
</evidence>
<name>A0A4Q7E3W7_9GAMM</name>
<evidence type="ECO:0000256" key="3">
    <source>
        <dbReference type="SAM" id="Coils"/>
    </source>
</evidence>
<evidence type="ECO:0000256" key="2">
    <source>
        <dbReference type="ARBA" id="ARBA00023054"/>
    </source>
</evidence>
<dbReference type="Gene3D" id="2.40.420.20">
    <property type="match status" value="1"/>
</dbReference>
<dbReference type="Gene3D" id="1.10.287.470">
    <property type="entry name" value="Helix hairpin bin"/>
    <property type="match status" value="1"/>
</dbReference>
<dbReference type="RefSeq" id="WP_130245890.1">
    <property type="nucleotide sequence ID" value="NZ_PPUZ01000048.1"/>
</dbReference>
<feature type="coiled-coil region" evidence="3">
    <location>
        <begin position="104"/>
        <end position="201"/>
    </location>
</feature>
<evidence type="ECO:0000313" key="4">
    <source>
        <dbReference type="EMBL" id="RZM76727.1"/>
    </source>
</evidence>
<dbReference type="AlphaFoldDB" id="A0A4Q7E3W7"/>
<dbReference type="Proteomes" id="UP000292345">
    <property type="component" value="Unassembled WGS sequence"/>
</dbReference>
<dbReference type="InterPro" id="IPR050465">
    <property type="entry name" value="UPF0194_transport"/>
</dbReference>
<dbReference type="Gene3D" id="2.40.30.170">
    <property type="match status" value="1"/>
</dbReference>
<comment type="subcellular location">
    <subcellularLocation>
        <location evidence="1">Cell envelope</location>
    </subcellularLocation>
</comment>
<dbReference type="GO" id="GO:0030313">
    <property type="term" value="C:cell envelope"/>
    <property type="evidence" value="ECO:0007669"/>
    <property type="project" value="UniProtKB-SubCell"/>
</dbReference>
<dbReference type="EMBL" id="PPUZ01000048">
    <property type="protein sequence ID" value="RZM76727.1"/>
    <property type="molecule type" value="Genomic_DNA"/>
</dbReference>
<accession>A0A4Q7E3W7</accession>
<comment type="caution">
    <text evidence="4">The sequence shown here is derived from an EMBL/GenBank/DDBJ whole genome shotgun (WGS) entry which is preliminary data.</text>
</comment>
<gene>
    <name evidence="4" type="ORF">C3B51_17520</name>
</gene>
<evidence type="ECO:0000313" key="5">
    <source>
        <dbReference type="Proteomes" id="UP000292345"/>
    </source>
</evidence>
<reference evidence="4 5" key="1">
    <citation type="submission" date="2018-01" db="EMBL/GenBank/DDBJ databases">
        <title>Co-occurrence of chitin degradation, pigmentation and bioactivity in marine Pseudoalteromonas.</title>
        <authorList>
            <person name="Paulsen S."/>
            <person name="Gram L."/>
            <person name="Machado H."/>
        </authorList>
    </citation>
    <scope>NUCLEOTIDE SEQUENCE [LARGE SCALE GENOMIC DNA]</scope>
    <source>
        <strain evidence="4 5">S1946</strain>
    </source>
</reference>
<dbReference type="Gene3D" id="2.40.50.100">
    <property type="match status" value="1"/>
</dbReference>
<dbReference type="PANTHER" id="PTHR32347">
    <property type="entry name" value="EFFLUX SYSTEM COMPONENT YKNX-RELATED"/>
    <property type="match status" value="1"/>
</dbReference>